<dbReference type="InterPro" id="IPR042099">
    <property type="entry name" value="ANL_N_sf"/>
</dbReference>
<gene>
    <name evidence="8" type="ORF">AVDCRST_MAG78-130</name>
</gene>
<dbReference type="SUPFAM" id="SSF56801">
    <property type="entry name" value="Acetyl-CoA synthetase-like"/>
    <property type="match status" value="1"/>
</dbReference>
<comment type="similarity">
    <text evidence="1">Belongs to the ATP-dependent AMP-binding enzyme family.</text>
</comment>
<dbReference type="Gene3D" id="3.40.50.12780">
    <property type="entry name" value="N-terminal domain of ligase-like"/>
    <property type="match status" value="1"/>
</dbReference>
<dbReference type="InterPro" id="IPR000873">
    <property type="entry name" value="AMP-dep_synth/lig_dom"/>
</dbReference>
<keyword evidence="2 8" id="KW-0436">Ligase</keyword>
<evidence type="ECO:0000256" key="3">
    <source>
        <dbReference type="ARBA" id="ARBA00022832"/>
    </source>
</evidence>
<protein>
    <submittedName>
        <fullName evidence="8">Medium-chain-fatty-acid--CoA ligase</fullName>
        <ecNumber evidence="8">6.2.1.-</ecNumber>
    </submittedName>
</protein>
<dbReference type="Gene3D" id="3.30.300.30">
    <property type="match status" value="1"/>
</dbReference>
<dbReference type="InterPro" id="IPR045851">
    <property type="entry name" value="AMP-bd_C_sf"/>
</dbReference>
<feature type="region of interest" description="Disordered" evidence="5">
    <location>
        <begin position="1"/>
        <end position="22"/>
    </location>
</feature>
<evidence type="ECO:0000259" key="7">
    <source>
        <dbReference type="Pfam" id="PF13193"/>
    </source>
</evidence>
<feature type="domain" description="AMP-binding enzyme C-terminal" evidence="7">
    <location>
        <begin position="469"/>
        <end position="551"/>
    </location>
</feature>
<evidence type="ECO:0000256" key="4">
    <source>
        <dbReference type="ARBA" id="ARBA00023098"/>
    </source>
</evidence>
<dbReference type="Pfam" id="PF13193">
    <property type="entry name" value="AMP-binding_C"/>
    <property type="match status" value="1"/>
</dbReference>
<accession>A0A6J4P577</accession>
<dbReference type="Pfam" id="PF00501">
    <property type="entry name" value="AMP-binding"/>
    <property type="match status" value="1"/>
</dbReference>
<evidence type="ECO:0000256" key="2">
    <source>
        <dbReference type="ARBA" id="ARBA00022598"/>
    </source>
</evidence>
<keyword evidence="4" id="KW-0443">Lipid metabolism</keyword>
<proteinExistence type="inferred from homology"/>
<reference evidence="8" key="1">
    <citation type="submission" date="2020-02" db="EMBL/GenBank/DDBJ databases">
        <authorList>
            <person name="Meier V. D."/>
        </authorList>
    </citation>
    <scope>NUCLEOTIDE SEQUENCE</scope>
    <source>
        <strain evidence="8">AVDCRST_MAG78</strain>
    </source>
</reference>
<dbReference type="PANTHER" id="PTHR43859:SF4">
    <property type="entry name" value="BUTANOATE--COA LIGASE AAE1-RELATED"/>
    <property type="match status" value="1"/>
</dbReference>
<feature type="domain" description="AMP-dependent synthetase/ligase" evidence="6">
    <location>
        <begin position="43"/>
        <end position="419"/>
    </location>
</feature>
<dbReference type="InterPro" id="IPR025110">
    <property type="entry name" value="AMP-bd_C"/>
</dbReference>
<keyword evidence="3" id="KW-0276">Fatty acid metabolism</keyword>
<dbReference type="AlphaFoldDB" id="A0A6J4P577"/>
<name>A0A6J4P577_9ACTN</name>
<dbReference type="GO" id="GO:0016874">
    <property type="term" value="F:ligase activity"/>
    <property type="evidence" value="ECO:0007669"/>
    <property type="project" value="UniProtKB-KW"/>
</dbReference>
<dbReference type="EC" id="6.2.1.-" evidence="8"/>
<dbReference type="EMBL" id="CADCVB010000007">
    <property type="protein sequence ID" value="CAA9406481.1"/>
    <property type="molecule type" value="Genomic_DNA"/>
</dbReference>
<organism evidence="8">
    <name type="scientific">uncultured Rubrobacteraceae bacterium</name>
    <dbReference type="NCBI Taxonomy" id="349277"/>
    <lineage>
        <taxon>Bacteria</taxon>
        <taxon>Bacillati</taxon>
        <taxon>Actinomycetota</taxon>
        <taxon>Rubrobacteria</taxon>
        <taxon>Rubrobacterales</taxon>
        <taxon>Rubrobacteraceae</taxon>
        <taxon>environmental samples</taxon>
    </lineage>
</organism>
<sequence length="563" mass="62948">METEHTDRLPNQAGGGADPIESTPSAYGYPLLVKHLLHTPLAHAPEQEIVYRDLKRYDYRTLRRRIGQLASGLEGLGVGPGDTVAVMDWDSHRYLECYFAVPMMGAVLQTVNVRLSPEQILYTINHAEADVILVHTDFLAVLEEIQDQFETVKKIVLLTDGDERPETSLEIATEYEELVESGSPEYEFPDFDENTRATTFHTTGTTGNPKGVYFSHRQLVLHTLATLAALGTSAKQGRFHRADVYMPITPMFHVHAWGIPFIATVMGVKQVYPGRYEPEMLLGLIGKEKVTFSHCVPTVLHMLLNGAAEGDTDLSGWKVVVGGSPLPKAMARTALEQGIDIFTGYGMSETCPILTLAQLTPEMLERDLDEQVEIRTRTGRPTPLVDLRIVDEEMRDVPRDGETTGEVVVRSPWLTQGYLKEPEKSEELWEGGYLHTEDIGYIDEQGYLQVTDRIKDVIKTGGEWVSSQEIEDILSQHEGVSEAAVIGVEDEKWGERPLALVAPRTDHADEVTEDEIKAYVKERADGGEISKFAVPDRVRFVEEIDKTSVGKIDKKTLREKYAE</sequence>
<dbReference type="NCBIfam" id="NF004837">
    <property type="entry name" value="PRK06187.1"/>
    <property type="match status" value="1"/>
</dbReference>
<evidence type="ECO:0000313" key="8">
    <source>
        <dbReference type="EMBL" id="CAA9406481.1"/>
    </source>
</evidence>
<evidence type="ECO:0000256" key="1">
    <source>
        <dbReference type="ARBA" id="ARBA00006432"/>
    </source>
</evidence>
<evidence type="ECO:0000259" key="6">
    <source>
        <dbReference type="Pfam" id="PF00501"/>
    </source>
</evidence>
<dbReference type="PANTHER" id="PTHR43859">
    <property type="entry name" value="ACYL-ACTIVATING ENZYME"/>
    <property type="match status" value="1"/>
</dbReference>
<dbReference type="FunFam" id="3.30.300.30:FF:000008">
    <property type="entry name" value="2,3-dihydroxybenzoate-AMP ligase"/>
    <property type="match status" value="1"/>
</dbReference>
<evidence type="ECO:0000256" key="5">
    <source>
        <dbReference type="SAM" id="MobiDB-lite"/>
    </source>
</evidence>
<dbReference type="CDD" id="cd12119">
    <property type="entry name" value="ttLC_FACS_AlkK_like"/>
    <property type="match status" value="1"/>
</dbReference>
<dbReference type="GO" id="GO:0006631">
    <property type="term" value="P:fatty acid metabolic process"/>
    <property type="evidence" value="ECO:0007669"/>
    <property type="project" value="UniProtKB-KW"/>
</dbReference>